<sequence>MFRFFLYAVIFFNIAGCYAKNDFTITINGNKNQCKFDYGEIDFCSKKYLNLYNKNLGATKNFNKDFILFSLDDAIVVLDPIGKEVFPLYGQYFDEKNDGGKVIKNKTIDFSSLNNKICIDGMKYAYKDIVENGRYCYKFSNKKFTLFNEDKRSFVQKDNIKGLHLIEKELSTVESVKLPFDSKVKIGNRNVVLASNISDGFIDYVVSHGGSLGVGNAIIKLPRQEGNIVFVEFFTDESEKLSYVLNTFNSNGKGHFVNFGTGSDFYIDSRYNIKVKSYNGKNLKYNYYKIANDGTIMKGSAPFL</sequence>
<evidence type="ECO:0008006" key="3">
    <source>
        <dbReference type="Google" id="ProtNLM"/>
    </source>
</evidence>
<evidence type="ECO:0000313" key="1">
    <source>
        <dbReference type="EMBL" id="OTG63869.1"/>
    </source>
</evidence>
<dbReference type="RefSeq" id="WP_086204386.1">
    <property type="nucleotide sequence ID" value="NZ_NEGB01000008.1"/>
</dbReference>
<reference evidence="1 2" key="1">
    <citation type="submission" date="2017-04" db="EMBL/GenBank/DDBJ databases">
        <title>High diversity of culturable Acinetobacter species in natural soil and water ecosystems.</title>
        <authorList>
            <person name="Nemec A."/>
            <person name="Radolfova-Krizova L."/>
        </authorList>
    </citation>
    <scope>NUCLEOTIDE SEQUENCE [LARGE SCALE GENOMIC DNA]</scope>
    <source>
        <strain evidence="1 2">ANC 4999</strain>
    </source>
</reference>
<protein>
    <recommendedName>
        <fullName evidence="3">WG repeat-containing protein</fullName>
    </recommendedName>
</protein>
<keyword evidence="2" id="KW-1185">Reference proteome</keyword>
<evidence type="ECO:0000313" key="2">
    <source>
        <dbReference type="Proteomes" id="UP000242765"/>
    </source>
</evidence>
<proteinExistence type="predicted"/>
<comment type="caution">
    <text evidence="1">The sequence shown here is derived from an EMBL/GenBank/DDBJ whole genome shotgun (WGS) entry which is preliminary data.</text>
</comment>
<dbReference type="AlphaFoldDB" id="A0A1Y3CA19"/>
<name>A0A1Y3CA19_9GAMM</name>
<dbReference type="OrthoDB" id="6692163at2"/>
<dbReference type="Proteomes" id="UP000242765">
    <property type="component" value="Unassembled WGS sequence"/>
</dbReference>
<dbReference type="EMBL" id="NEGB01000008">
    <property type="protein sequence ID" value="OTG63869.1"/>
    <property type="molecule type" value="Genomic_DNA"/>
</dbReference>
<organism evidence="1 2">
    <name type="scientific">Acinetobacter silvestris</name>
    <dbReference type="NCBI Taxonomy" id="1977882"/>
    <lineage>
        <taxon>Bacteria</taxon>
        <taxon>Pseudomonadati</taxon>
        <taxon>Pseudomonadota</taxon>
        <taxon>Gammaproteobacteria</taxon>
        <taxon>Moraxellales</taxon>
        <taxon>Moraxellaceae</taxon>
        <taxon>Acinetobacter</taxon>
    </lineage>
</organism>
<accession>A0A1Y3CA19</accession>
<gene>
    <name evidence="1" type="ORF">B9T28_12855</name>
</gene>